<evidence type="ECO:0000256" key="1">
    <source>
        <dbReference type="SAM" id="MobiDB-lite"/>
    </source>
</evidence>
<sequence>MLQEDIPWGTSPPEPVRNLTTALNTLRTLDARLDFLSLLLKPPLNSVSPALNYAEEVHYARRTPINDGKQEPQSKLEAKEDILLFRESIRAYFQHTLCNQKDMCSTVGAVAPMLPIGKEEQMADMFAKTYVDEYTAGSKLCFISEVPSSLITVGKVKIAFLSHLKSLKNGRTYPNSSSSLRHKRRQIRRKRKFDARQSFAVKHRLCQDQCLLLNKLGTSGMSDEESDAEQPDRFAQIVRPGWRSHELDIFLHSLNELKRFEKAVHNVHKVDHMAAVVMGLPQNCYDTKWLENSVKGPMVRESATTAIPLGTSRQELPSASSGEQ</sequence>
<dbReference type="AlphaFoldDB" id="A0A0C3B9P3"/>
<keyword evidence="3" id="KW-1185">Reference proteome</keyword>
<dbReference type="OrthoDB" id="3224221at2759"/>
<reference evidence="3" key="2">
    <citation type="submission" date="2015-01" db="EMBL/GenBank/DDBJ databases">
        <title>Evolutionary Origins and Diversification of the Mycorrhizal Mutualists.</title>
        <authorList>
            <consortium name="DOE Joint Genome Institute"/>
            <consortium name="Mycorrhizal Genomics Consortium"/>
            <person name="Kohler A."/>
            <person name="Kuo A."/>
            <person name="Nagy L.G."/>
            <person name="Floudas D."/>
            <person name="Copeland A."/>
            <person name="Barry K.W."/>
            <person name="Cichocki N."/>
            <person name="Veneault-Fourrey C."/>
            <person name="LaButti K."/>
            <person name="Lindquist E.A."/>
            <person name="Lipzen A."/>
            <person name="Lundell T."/>
            <person name="Morin E."/>
            <person name="Murat C."/>
            <person name="Riley R."/>
            <person name="Ohm R."/>
            <person name="Sun H."/>
            <person name="Tunlid A."/>
            <person name="Henrissat B."/>
            <person name="Grigoriev I.V."/>
            <person name="Hibbett D.S."/>
            <person name="Martin F."/>
        </authorList>
    </citation>
    <scope>NUCLEOTIDE SEQUENCE [LARGE SCALE GENOMIC DNA]</scope>
    <source>
        <strain evidence="3">MAFF 305830</strain>
    </source>
</reference>
<reference evidence="2 3" key="1">
    <citation type="submission" date="2014-04" db="EMBL/GenBank/DDBJ databases">
        <authorList>
            <consortium name="DOE Joint Genome Institute"/>
            <person name="Kuo A."/>
            <person name="Zuccaro A."/>
            <person name="Kohler A."/>
            <person name="Nagy L.G."/>
            <person name="Floudas D."/>
            <person name="Copeland A."/>
            <person name="Barry K.W."/>
            <person name="Cichocki N."/>
            <person name="Veneault-Fourrey C."/>
            <person name="LaButti K."/>
            <person name="Lindquist E.A."/>
            <person name="Lipzen A."/>
            <person name="Lundell T."/>
            <person name="Morin E."/>
            <person name="Murat C."/>
            <person name="Sun H."/>
            <person name="Tunlid A."/>
            <person name="Henrissat B."/>
            <person name="Grigoriev I.V."/>
            <person name="Hibbett D.S."/>
            <person name="Martin F."/>
            <person name="Nordberg H.P."/>
            <person name="Cantor M.N."/>
            <person name="Hua S.X."/>
        </authorList>
    </citation>
    <scope>NUCLEOTIDE SEQUENCE [LARGE SCALE GENOMIC DNA]</scope>
    <source>
        <strain evidence="2 3">MAFF 305830</strain>
    </source>
</reference>
<organism evidence="2 3">
    <name type="scientific">Serendipita vermifera MAFF 305830</name>
    <dbReference type="NCBI Taxonomy" id="933852"/>
    <lineage>
        <taxon>Eukaryota</taxon>
        <taxon>Fungi</taxon>
        <taxon>Dikarya</taxon>
        <taxon>Basidiomycota</taxon>
        <taxon>Agaricomycotina</taxon>
        <taxon>Agaricomycetes</taxon>
        <taxon>Sebacinales</taxon>
        <taxon>Serendipitaceae</taxon>
        <taxon>Serendipita</taxon>
    </lineage>
</organism>
<name>A0A0C3B9P3_SERVB</name>
<accession>A0A0C3B9P3</accession>
<proteinExistence type="predicted"/>
<feature type="compositionally biased region" description="Polar residues" evidence="1">
    <location>
        <begin position="311"/>
        <end position="324"/>
    </location>
</feature>
<protein>
    <submittedName>
        <fullName evidence="2">Uncharacterized protein</fullName>
    </submittedName>
</protein>
<evidence type="ECO:0000313" key="2">
    <source>
        <dbReference type="EMBL" id="KIM28141.1"/>
    </source>
</evidence>
<feature type="region of interest" description="Disordered" evidence="1">
    <location>
        <begin position="304"/>
        <end position="324"/>
    </location>
</feature>
<dbReference type="HOGENOM" id="CLU_858332_0_0_1"/>
<evidence type="ECO:0000313" key="3">
    <source>
        <dbReference type="Proteomes" id="UP000054097"/>
    </source>
</evidence>
<dbReference type="EMBL" id="KN824294">
    <property type="protein sequence ID" value="KIM28141.1"/>
    <property type="molecule type" value="Genomic_DNA"/>
</dbReference>
<gene>
    <name evidence="2" type="ORF">M408DRAFT_23857</name>
</gene>
<dbReference type="Proteomes" id="UP000054097">
    <property type="component" value="Unassembled WGS sequence"/>
</dbReference>